<dbReference type="AlphaFoldDB" id="A0A6I1MTD7"/>
<comment type="caution">
    <text evidence="12">The sequence shown here is derived from an EMBL/GenBank/DDBJ whole genome shotgun (WGS) entry which is preliminary data.</text>
</comment>
<keyword evidence="2" id="KW-0813">Transport</keyword>
<accession>A0A6I1MTD7</accession>
<evidence type="ECO:0000256" key="7">
    <source>
        <dbReference type="ARBA" id="ARBA00022989"/>
    </source>
</evidence>
<gene>
    <name evidence="12" type="ORF">GBZ86_07035</name>
</gene>
<dbReference type="FunFam" id="3.40.50.300:FF:000854">
    <property type="entry name" value="Multidrug ABC transporter ATP-binding protein"/>
    <property type="match status" value="1"/>
</dbReference>
<dbReference type="InterPro" id="IPR027417">
    <property type="entry name" value="P-loop_NTPase"/>
</dbReference>
<evidence type="ECO:0000256" key="8">
    <source>
        <dbReference type="ARBA" id="ARBA00023136"/>
    </source>
</evidence>
<keyword evidence="7 9" id="KW-1133">Transmembrane helix</keyword>
<dbReference type="Pfam" id="PF00664">
    <property type="entry name" value="ABC_membrane"/>
    <property type="match status" value="1"/>
</dbReference>
<dbReference type="Gene3D" id="3.40.50.300">
    <property type="entry name" value="P-loop containing nucleotide triphosphate hydrolases"/>
    <property type="match status" value="1"/>
</dbReference>
<reference evidence="12 13" key="1">
    <citation type="submission" date="2019-10" db="EMBL/GenBank/DDBJ databases">
        <title>The Genome Sequence of Clostridium tarantellae Isolated from Fish Brain.</title>
        <authorList>
            <person name="Bano L."/>
            <person name="Kiel M."/>
            <person name="Sales G."/>
            <person name="Doxey A.C."/>
            <person name="Mansfield M.J."/>
            <person name="Schiavone M."/>
            <person name="Rossetto O."/>
            <person name="Pirazzini M."/>
            <person name="Dobrindt U."/>
            <person name="Montecucco C."/>
        </authorList>
    </citation>
    <scope>NUCLEOTIDE SEQUENCE [LARGE SCALE GENOMIC DNA]</scope>
    <source>
        <strain evidence="12 13">DSM 3997</strain>
    </source>
</reference>
<dbReference type="PANTHER" id="PTHR43394:SF1">
    <property type="entry name" value="ATP-BINDING CASSETTE SUB-FAMILY B MEMBER 10, MITOCHONDRIAL"/>
    <property type="match status" value="1"/>
</dbReference>
<keyword evidence="5" id="KW-0547">Nucleotide-binding</keyword>
<dbReference type="InterPro" id="IPR017871">
    <property type="entry name" value="ABC_transporter-like_CS"/>
</dbReference>
<sequence length="600" mass="66963">MMINKRLIGLCEESKKYIGLTVLVSWISILCNILIVFLIGQFINKLYLGEQVVITSASKVISSMSDFKVTESISLLGAVAIIIALLIIRYFSNILYGKFSYLASANARVTLRELIYKKLLKLGVNYSNTESTSTIVQVTVEGVEALEVYFGKYLPQFFYSMLAPITLFIFLSFISFKVALVFMLCVPLIPLSIIAIMKIAKRILKDYWNSYSNLGDAFLENLQGLTTLKVFDKDEEKHKKMNEEAENFRKITMKVLSMQLNSINVMDLIAFGGAALGTIVALYEFKNGQISVGGLLIIILLSSEFFIPLRLLGSFFHIAMNGMAASDKIFNLLDSEEKEKNIIDISNKKFNETTVKLKYISFSYDGKREVISKVSMDITPGGVVAIVGESGSGKSTIASLILNNYSVNKGEITLNGVNIENLSQDSLYEKISLVSTNSYIFNGTILNNLLMGNINATDKEIKEALKTARLYDFVKSLKDGLNTKVGEGGSLLSGGQKQRLALARVILAKRSMIIFDEATSNIDVESEEDIWKAIYELSKEKTILVISHRLANIVDAKNIYVMKKGVLVENGNHEQLYDAQGEYYIMVNKQLELEDVREVV</sequence>
<evidence type="ECO:0000256" key="3">
    <source>
        <dbReference type="ARBA" id="ARBA00022475"/>
    </source>
</evidence>
<evidence type="ECO:0000259" key="10">
    <source>
        <dbReference type="PROSITE" id="PS50893"/>
    </source>
</evidence>
<dbReference type="SMART" id="SM00382">
    <property type="entry name" value="AAA"/>
    <property type="match status" value="1"/>
</dbReference>
<dbReference type="InterPro" id="IPR036640">
    <property type="entry name" value="ABC1_TM_sf"/>
</dbReference>
<dbReference type="PROSITE" id="PS50893">
    <property type="entry name" value="ABC_TRANSPORTER_2"/>
    <property type="match status" value="1"/>
</dbReference>
<feature type="transmembrane region" description="Helical" evidence="9">
    <location>
        <begin position="289"/>
        <end position="313"/>
    </location>
</feature>
<evidence type="ECO:0000313" key="12">
    <source>
        <dbReference type="EMBL" id="MPQ43509.1"/>
    </source>
</evidence>
<dbReference type="CDD" id="cd18781">
    <property type="entry name" value="ABC_6TM_AarD_CydDC_like"/>
    <property type="match status" value="1"/>
</dbReference>
<dbReference type="InterPro" id="IPR003593">
    <property type="entry name" value="AAA+_ATPase"/>
</dbReference>
<evidence type="ECO:0000313" key="13">
    <source>
        <dbReference type="Proteomes" id="UP000430345"/>
    </source>
</evidence>
<keyword evidence="4 9" id="KW-0812">Transmembrane</keyword>
<evidence type="ECO:0000256" key="2">
    <source>
        <dbReference type="ARBA" id="ARBA00022448"/>
    </source>
</evidence>
<protein>
    <submittedName>
        <fullName evidence="12">ATP-binding cassette domain-containing protein</fullName>
    </submittedName>
</protein>
<dbReference type="EMBL" id="WHJC01000075">
    <property type="protein sequence ID" value="MPQ43509.1"/>
    <property type="molecule type" value="Genomic_DNA"/>
</dbReference>
<evidence type="ECO:0000256" key="4">
    <source>
        <dbReference type="ARBA" id="ARBA00022692"/>
    </source>
</evidence>
<dbReference type="PANTHER" id="PTHR43394">
    <property type="entry name" value="ATP-DEPENDENT PERMEASE MDL1, MITOCHONDRIAL"/>
    <property type="match status" value="1"/>
</dbReference>
<feature type="transmembrane region" description="Helical" evidence="9">
    <location>
        <begin position="20"/>
        <end position="43"/>
    </location>
</feature>
<dbReference type="Pfam" id="PF00005">
    <property type="entry name" value="ABC_tran"/>
    <property type="match status" value="1"/>
</dbReference>
<dbReference type="OrthoDB" id="9762778at2"/>
<feature type="domain" description="ABC transporter" evidence="10">
    <location>
        <begin position="355"/>
        <end position="589"/>
    </location>
</feature>
<dbReference type="InterPro" id="IPR039421">
    <property type="entry name" value="Type_1_exporter"/>
</dbReference>
<feature type="transmembrane region" description="Helical" evidence="9">
    <location>
        <begin position="180"/>
        <end position="200"/>
    </location>
</feature>
<evidence type="ECO:0000256" key="5">
    <source>
        <dbReference type="ARBA" id="ARBA00022741"/>
    </source>
</evidence>
<dbReference type="GO" id="GO:0005524">
    <property type="term" value="F:ATP binding"/>
    <property type="evidence" value="ECO:0007669"/>
    <property type="project" value="UniProtKB-KW"/>
</dbReference>
<dbReference type="SUPFAM" id="SSF52540">
    <property type="entry name" value="P-loop containing nucleoside triphosphate hydrolases"/>
    <property type="match status" value="1"/>
</dbReference>
<feature type="transmembrane region" description="Helical" evidence="9">
    <location>
        <begin position="263"/>
        <end position="283"/>
    </location>
</feature>
<dbReference type="SUPFAM" id="SSF90123">
    <property type="entry name" value="ABC transporter transmembrane region"/>
    <property type="match status" value="1"/>
</dbReference>
<dbReference type="GO" id="GO:0015421">
    <property type="term" value="F:ABC-type oligopeptide transporter activity"/>
    <property type="evidence" value="ECO:0007669"/>
    <property type="project" value="TreeGrafter"/>
</dbReference>
<comment type="subcellular location">
    <subcellularLocation>
        <location evidence="1">Cell membrane</location>
        <topology evidence="1">Multi-pass membrane protein</topology>
    </subcellularLocation>
</comment>
<evidence type="ECO:0000256" key="1">
    <source>
        <dbReference type="ARBA" id="ARBA00004651"/>
    </source>
</evidence>
<feature type="domain" description="ABC transmembrane type-1" evidence="11">
    <location>
        <begin position="20"/>
        <end position="321"/>
    </location>
</feature>
<proteinExistence type="predicted"/>
<dbReference type="RefSeq" id="WP_152889096.1">
    <property type="nucleotide sequence ID" value="NZ_WHJC01000075.1"/>
</dbReference>
<feature type="transmembrane region" description="Helical" evidence="9">
    <location>
        <begin position="157"/>
        <end position="174"/>
    </location>
</feature>
<dbReference type="PROSITE" id="PS00211">
    <property type="entry name" value="ABC_TRANSPORTER_1"/>
    <property type="match status" value="1"/>
</dbReference>
<dbReference type="Gene3D" id="1.20.1560.10">
    <property type="entry name" value="ABC transporter type 1, transmembrane domain"/>
    <property type="match status" value="1"/>
</dbReference>
<dbReference type="PROSITE" id="PS50929">
    <property type="entry name" value="ABC_TM1F"/>
    <property type="match status" value="1"/>
</dbReference>
<keyword evidence="3" id="KW-1003">Cell membrane</keyword>
<dbReference type="Proteomes" id="UP000430345">
    <property type="component" value="Unassembled WGS sequence"/>
</dbReference>
<keyword evidence="6 12" id="KW-0067">ATP-binding</keyword>
<keyword evidence="13" id="KW-1185">Reference proteome</keyword>
<dbReference type="GO" id="GO:0005886">
    <property type="term" value="C:plasma membrane"/>
    <property type="evidence" value="ECO:0007669"/>
    <property type="project" value="UniProtKB-SubCell"/>
</dbReference>
<organism evidence="12 13">
    <name type="scientific">Clostridium tarantellae</name>
    <dbReference type="NCBI Taxonomy" id="39493"/>
    <lineage>
        <taxon>Bacteria</taxon>
        <taxon>Bacillati</taxon>
        <taxon>Bacillota</taxon>
        <taxon>Clostridia</taxon>
        <taxon>Eubacteriales</taxon>
        <taxon>Clostridiaceae</taxon>
        <taxon>Clostridium</taxon>
    </lineage>
</organism>
<dbReference type="InterPro" id="IPR003439">
    <property type="entry name" value="ABC_transporter-like_ATP-bd"/>
</dbReference>
<evidence type="ECO:0000256" key="6">
    <source>
        <dbReference type="ARBA" id="ARBA00022840"/>
    </source>
</evidence>
<keyword evidence="8 9" id="KW-0472">Membrane</keyword>
<evidence type="ECO:0000259" key="11">
    <source>
        <dbReference type="PROSITE" id="PS50929"/>
    </source>
</evidence>
<name>A0A6I1MTD7_9CLOT</name>
<feature type="transmembrane region" description="Helical" evidence="9">
    <location>
        <begin position="73"/>
        <end position="91"/>
    </location>
</feature>
<dbReference type="GO" id="GO:0016887">
    <property type="term" value="F:ATP hydrolysis activity"/>
    <property type="evidence" value="ECO:0007669"/>
    <property type="project" value="InterPro"/>
</dbReference>
<dbReference type="InterPro" id="IPR011527">
    <property type="entry name" value="ABC1_TM_dom"/>
</dbReference>
<evidence type="ECO:0000256" key="9">
    <source>
        <dbReference type="SAM" id="Phobius"/>
    </source>
</evidence>